<dbReference type="Pfam" id="PF13189">
    <property type="entry name" value="Cytidylate_kin2"/>
    <property type="match status" value="1"/>
</dbReference>
<reference evidence="1 2" key="1">
    <citation type="journal article" date="2022" name="Genome Biol. Evol.">
        <title>Host diet, physiology and behaviors set the stage for Lachnospiraceae cladogenesis.</title>
        <authorList>
            <person name="Vera-Ponce De Leon A."/>
            <person name="Schneider M."/>
            <person name="Jahnes B.C."/>
            <person name="Sadowski V."/>
            <person name="Camuy-Velez L.A."/>
            <person name="Duan J."/>
            <person name="Sabree Z.L."/>
        </authorList>
    </citation>
    <scope>NUCLEOTIDE SEQUENCE [LARGE SCALE GENOMIC DNA]</scope>
    <source>
        <strain evidence="1 2">PAL113</strain>
    </source>
</reference>
<dbReference type="InterPro" id="IPR027417">
    <property type="entry name" value="P-loop_NTPase"/>
</dbReference>
<dbReference type="RefSeq" id="WP_262066048.1">
    <property type="nucleotide sequence ID" value="NZ_JAMXOD010000009.1"/>
</dbReference>
<dbReference type="Proteomes" id="UP001523566">
    <property type="component" value="Unassembled WGS sequence"/>
</dbReference>
<evidence type="ECO:0000313" key="2">
    <source>
        <dbReference type="Proteomes" id="UP001523566"/>
    </source>
</evidence>
<accession>A0ABT1E8V2</accession>
<name>A0ABT1E8V2_9FIRM</name>
<keyword evidence="2" id="KW-1185">Reference proteome</keyword>
<gene>
    <name evidence="1" type="ORF">NK125_07545</name>
</gene>
<comment type="caution">
    <text evidence="1">The sequence shown here is derived from an EMBL/GenBank/DDBJ whole genome shotgun (WGS) entry which is preliminary data.</text>
</comment>
<protein>
    <submittedName>
        <fullName evidence="1">Cytidylate kinase-like family protein</fullName>
    </submittedName>
</protein>
<dbReference type="EMBL" id="JAMZFW010000009">
    <property type="protein sequence ID" value="MCP1102260.1"/>
    <property type="molecule type" value="Genomic_DNA"/>
</dbReference>
<evidence type="ECO:0000313" key="1">
    <source>
        <dbReference type="EMBL" id="MCP1102260.1"/>
    </source>
</evidence>
<sequence length="204" mass="23579">MGHKIITVTRQFGSLGRKIAKSVADELGYEYYDRDIIEYSIKEMRGDIEKLAAFDQTLSSPFERMMYPLGRGNAAMKKALFEMEKSIMVDLATRNNCVIVGRCSDFVLRQYGIPEEDMLNVFIYSPIDKRLLNCKDELDIDNPGKAYTYLTKVDKAREDFYKHYTKHKFTSTRFRHLMIDSSIADFDKVAKSISDTARIKFGIC</sequence>
<organism evidence="1 2">
    <name type="scientific">Aequitasia blattaphilus</name>
    <dbReference type="NCBI Taxonomy" id="2949332"/>
    <lineage>
        <taxon>Bacteria</taxon>
        <taxon>Bacillati</taxon>
        <taxon>Bacillota</taxon>
        <taxon>Clostridia</taxon>
        <taxon>Lachnospirales</taxon>
        <taxon>Lachnospiraceae</taxon>
        <taxon>Aequitasia</taxon>
    </lineage>
</organism>
<proteinExistence type="predicted"/>
<dbReference type="Gene3D" id="3.40.50.300">
    <property type="entry name" value="P-loop containing nucleotide triphosphate hydrolases"/>
    <property type="match status" value="1"/>
</dbReference>